<reference evidence="4" key="1">
    <citation type="submission" date="2020-05" db="EMBL/GenBank/DDBJ databases">
        <authorList>
            <person name="Chiriac C."/>
            <person name="Salcher M."/>
            <person name="Ghai R."/>
            <person name="Kavagutti S V."/>
        </authorList>
    </citation>
    <scope>NUCLEOTIDE SEQUENCE</scope>
</reference>
<sequence length="78" mass="8579">MIYPMTARTMKEAEERNHYFDGGMPYLNAQSRVHGGYRPSKWHDDDRMLALCIKVATVAAIGGLICIIATIGIPGGVK</sequence>
<dbReference type="EMBL" id="LR797419">
    <property type="protein sequence ID" value="CAB4215045.1"/>
    <property type="molecule type" value="Genomic_DNA"/>
</dbReference>
<dbReference type="EMBL" id="LR796966">
    <property type="protein sequence ID" value="CAB4178582.1"/>
    <property type="molecule type" value="Genomic_DNA"/>
</dbReference>
<feature type="transmembrane region" description="Helical" evidence="1">
    <location>
        <begin position="48"/>
        <end position="73"/>
    </location>
</feature>
<evidence type="ECO:0000313" key="6">
    <source>
        <dbReference type="EMBL" id="CAB4215045.1"/>
    </source>
</evidence>
<gene>
    <name evidence="3" type="ORF">UFOVP1018_38</name>
    <name evidence="4" type="ORF">UFOVP1105_39</name>
    <name evidence="5" type="ORF">UFOVP1372_29</name>
    <name evidence="6" type="ORF">UFOVP1470_40</name>
    <name evidence="7" type="ORF">UFOVP1557_29</name>
    <name evidence="2" type="ORF">UFOVP939_38</name>
</gene>
<evidence type="ECO:0000313" key="5">
    <source>
        <dbReference type="EMBL" id="CAB4202676.1"/>
    </source>
</evidence>
<evidence type="ECO:0000256" key="1">
    <source>
        <dbReference type="SAM" id="Phobius"/>
    </source>
</evidence>
<keyword evidence="1" id="KW-0472">Membrane</keyword>
<keyword evidence="1" id="KW-1133">Transmembrane helix</keyword>
<dbReference type="EMBL" id="LR797054">
    <property type="protein sequence ID" value="CAB4184197.1"/>
    <property type="molecule type" value="Genomic_DNA"/>
</dbReference>
<dbReference type="EMBL" id="LR796887">
    <property type="protein sequence ID" value="CAB4172681.1"/>
    <property type="molecule type" value="Genomic_DNA"/>
</dbReference>
<evidence type="ECO:0000313" key="2">
    <source>
        <dbReference type="EMBL" id="CAB4172681.1"/>
    </source>
</evidence>
<accession>A0A6J5QNR2</accession>
<dbReference type="EMBL" id="LR798407">
    <property type="protein sequence ID" value="CAB5230061.1"/>
    <property type="molecule type" value="Genomic_DNA"/>
</dbReference>
<organism evidence="4">
    <name type="scientific">uncultured Caudovirales phage</name>
    <dbReference type="NCBI Taxonomy" id="2100421"/>
    <lineage>
        <taxon>Viruses</taxon>
        <taxon>Duplodnaviria</taxon>
        <taxon>Heunggongvirae</taxon>
        <taxon>Uroviricota</taxon>
        <taxon>Caudoviricetes</taxon>
        <taxon>Peduoviridae</taxon>
        <taxon>Maltschvirus</taxon>
        <taxon>Maltschvirus maltsch</taxon>
    </lineage>
</organism>
<proteinExistence type="predicted"/>
<evidence type="ECO:0000313" key="4">
    <source>
        <dbReference type="EMBL" id="CAB4184197.1"/>
    </source>
</evidence>
<name>A0A6J5QNR2_9CAUD</name>
<keyword evidence="1" id="KW-0812">Transmembrane</keyword>
<protein>
    <submittedName>
        <fullName evidence="4">Uncharacterized protein</fullName>
    </submittedName>
</protein>
<dbReference type="EMBL" id="LR797319">
    <property type="protein sequence ID" value="CAB4202676.1"/>
    <property type="molecule type" value="Genomic_DNA"/>
</dbReference>
<evidence type="ECO:0000313" key="3">
    <source>
        <dbReference type="EMBL" id="CAB4178582.1"/>
    </source>
</evidence>
<evidence type="ECO:0000313" key="7">
    <source>
        <dbReference type="EMBL" id="CAB5230061.1"/>
    </source>
</evidence>